<dbReference type="Proteomes" id="UP001353858">
    <property type="component" value="Unassembled WGS sequence"/>
</dbReference>
<reference evidence="4" key="1">
    <citation type="submission" date="2023-01" db="EMBL/GenBank/DDBJ databases">
        <title>Key to firefly adult light organ development and bioluminescence: homeobox transcription factors regulate luciferase expression and transportation to peroxisome.</title>
        <authorList>
            <person name="Fu X."/>
        </authorList>
    </citation>
    <scope>NUCLEOTIDE SEQUENCE [LARGE SCALE GENOMIC DNA]</scope>
</reference>
<feature type="signal peptide" evidence="2">
    <location>
        <begin position="1"/>
        <end position="23"/>
    </location>
</feature>
<keyword evidence="4" id="KW-1185">Reference proteome</keyword>
<gene>
    <name evidence="3" type="ORF">RN001_004707</name>
</gene>
<keyword evidence="1" id="KW-0812">Transmembrane</keyword>
<evidence type="ECO:0000256" key="2">
    <source>
        <dbReference type="SAM" id="SignalP"/>
    </source>
</evidence>
<feature type="transmembrane region" description="Helical" evidence="1">
    <location>
        <begin position="136"/>
        <end position="158"/>
    </location>
</feature>
<evidence type="ECO:0000313" key="3">
    <source>
        <dbReference type="EMBL" id="KAK4881388.1"/>
    </source>
</evidence>
<keyword evidence="2" id="KW-0732">Signal</keyword>
<keyword evidence="1" id="KW-1133">Transmembrane helix</keyword>
<dbReference type="AlphaFoldDB" id="A0AAN7QJS4"/>
<protein>
    <submittedName>
        <fullName evidence="3">Uncharacterized protein</fullName>
    </submittedName>
</protein>
<dbReference type="EMBL" id="JARPUR010000002">
    <property type="protein sequence ID" value="KAK4881388.1"/>
    <property type="molecule type" value="Genomic_DNA"/>
</dbReference>
<accession>A0AAN7QJS4</accession>
<feature type="chain" id="PRO_5042932631" evidence="2">
    <location>
        <begin position="24"/>
        <end position="185"/>
    </location>
</feature>
<evidence type="ECO:0000256" key="1">
    <source>
        <dbReference type="SAM" id="Phobius"/>
    </source>
</evidence>
<comment type="caution">
    <text evidence="3">The sequence shown here is derived from an EMBL/GenBank/DDBJ whole genome shotgun (WGS) entry which is preliminary data.</text>
</comment>
<keyword evidence="1" id="KW-0472">Membrane</keyword>
<sequence length="185" mass="20973">MFCGETSLSIVYLALLLKCHVFASEKIEINVSKKHENVSLSSNTTQSTNVLTQKPITPTASEVDDLLHGGEFKNLTHHVKTDQELIPYSEVDVNFENNGKWDIELIEDGSNTEDDRFKHFAKVFHDSQNSGESYQLVTVLVVSVIVIAIAGYAARYSWKKLDGRRRKRQVLVNEIDPDDMRNFSI</sequence>
<proteinExistence type="predicted"/>
<organism evidence="3 4">
    <name type="scientific">Aquatica leii</name>
    <dbReference type="NCBI Taxonomy" id="1421715"/>
    <lineage>
        <taxon>Eukaryota</taxon>
        <taxon>Metazoa</taxon>
        <taxon>Ecdysozoa</taxon>
        <taxon>Arthropoda</taxon>
        <taxon>Hexapoda</taxon>
        <taxon>Insecta</taxon>
        <taxon>Pterygota</taxon>
        <taxon>Neoptera</taxon>
        <taxon>Endopterygota</taxon>
        <taxon>Coleoptera</taxon>
        <taxon>Polyphaga</taxon>
        <taxon>Elateriformia</taxon>
        <taxon>Elateroidea</taxon>
        <taxon>Lampyridae</taxon>
        <taxon>Luciolinae</taxon>
        <taxon>Aquatica</taxon>
    </lineage>
</organism>
<evidence type="ECO:0000313" key="4">
    <source>
        <dbReference type="Proteomes" id="UP001353858"/>
    </source>
</evidence>
<name>A0AAN7QJS4_9COLE</name>